<proteinExistence type="predicted"/>
<comment type="caution">
    <text evidence="1">The sequence shown here is derived from an EMBL/GenBank/DDBJ whole genome shotgun (WGS) entry which is preliminary data.</text>
</comment>
<dbReference type="AlphaFoldDB" id="A0A8H8DAW4"/>
<keyword evidence="2" id="KW-1185">Reference proteome</keyword>
<dbReference type="GeneID" id="93652784"/>
<reference evidence="1 2" key="1">
    <citation type="submission" date="2020-12" db="EMBL/GenBank/DDBJ databases">
        <title>Effect of drift, selection, and recombination on the evolution of hybrid genomes in Candida yeast pathogens.</title>
        <authorList>
            <person name="Mixao V."/>
            <person name="Ksiezopolska E."/>
            <person name="Saus E."/>
            <person name="Boekhout T."/>
            <person name="Gacser A."/>
            <person name="Gabaldon T."/>
        </authorList>
    </citation>
    <scope>NUCLEOTIDE SEQUENCE [LARGE SCALE GENOMIC DNA]</scope>
    <source>
        <strain evidence="1 2">BP57</strain>
    </source>
</reference>
<organism evidence="1 2">
    <name type="scientific">Candida metapsilosis</name>
    <dbReference type="NCBI Taxonomy" id="273372"/>
    <lineage>
        <taxon>Eukaryota</taxon>
        <taxon>Fungi</taxon>
        <taxon>Dikarya</taxon>
        <taxon>Ascomycota</taxon>
        <taxon>Saccharomycotina</taxon>
        <taxon>Pichiomycetes</taxon>
        <taxon>Debaryomycetaceae</taxon>
        <taxon>Candida/Lodderomyces clade</taxon>
        <taxon>Candida</taxon>
    </lineage>
</organism>
<dbReference type="EMBL" id="JAEOAQ010000005">
    <property type="protein sequence ID" value="KAG5418627.1"/>
    <property type="molecule type" value="Genomic_DNA"/>
</dbReference>
<dbReference type="OrthoDB" id="4084571at2759"/>
<accession>A0A8H8DAW4</accession>
<name>A0A8H8DAW4_9ASCO</name>
<dbReference type="RefSeq" id="XP_067547743.1">
    <property type="nucleotide sequence ID" value="XM_067693198.1"/>
</dbReference>
<sequence length="101" mass="11566">MSQGAPMTHKFVVGTLAILLGGYVTYKTGSDFQFIKYEPHSPEEVARRKREKVPTRMEVLETATLDLTPEAKERIGRKLLMEQEKKRQLEKEQQSESSLGK</sequence>
<dbReference type="Proteomes" id="UP000669133">
    <property type="component" value="Unassembled WGS sequence"/>
</dbReference>
<evidence type="ECO:0000313" key="1">
    <source>
        <dbReference type="EMBL" id="KAG5418627.1"/>
    </source>
</evidence>
<evidence type="ECO:0000313" key="2">
    <source>
        <dbReference type="Proteomes" id="UP000669133"/>
    </source>
</evidence>
<protein>
    <submittedName>
        <fullName evidence="1">Uncharacterized protein</fullName>
    </submittedName>
</protein>
<gene>
    <name evidence="1" type="ORF">I9W82_004155</name>
</gene>